<evidence type="ECO:0000256" key="8">
    <source>
        <dbReference type="ARBA" id="ARBA00023136"/>
    </source>
</evidence>
<evidence type="ECO:0000256" key="11">
    <source>
        <dbReference type="RuleBase" id="RU004181"/>
    </source>
</evidence>
<comment type="pathway">
    <text evidence="9">Protein modification; lipoprotein biosynthesis (signal peptide cleavage).</text>
</comment>
<gene>
    <name evidence="9" type="primary">lspA</name>
    <name evidence="13" type="ORF">BN12_240003</name>
</gene>
<evidence type="ECO:0000256" key="6">
    <source>
        <dbReference type="ARBA" id="ARBA00022801"/>
    </source>
</evidence>
<dbReference type="PANTHER" id="PTHR33695:SF1">
    <property type="entry name" value="LIPOPROTEIN SIGNAL PEPTIDASE"/>
    <property type="match status" value="1"/>
</dbReference>
<keyword evidence="6 9" id="KW-0378">Hydrolase</keyword>
<dbReference type="NCBIfam" id="TIGR00077">
    <property type="entry name" value="lspA"/>
    <property type="match status" value="1"/>
</dbReference>
<proteinExistence type="inferred from homology"/>
<reference evidence="13 14" key="1">
    <citation type="journal article" date="2013" name="ISME J.">
        <title>A metabolic model for members of the genus Tetrasphaera involved in enhanced biological phosphorus removal.</title>
        <authorList>
            <person name="Kristiansen R."/>
            <person name="Nguyen H.T.T."/>
            <person name="Saunders A.M."/>
            <person name="Nielsen J.L."/>
            <person name="Wimmer R."/>
            <person name="Le V.Q."/>
            <person name="McIlroy S.J."/>
            <person name="Petrovski S."/>
            <person name="Seviour R.J."/>
            <person name="Calteau A."/>
            <person name="Nielsen K.L."/>
            <person name="Nielsen P.H."/>
        </authorList>
    </citation>
    <scope>NUCLEOTIDE SEQUENCE [LARGE SCALE GENOMIC DNA]</scope>
    <source>
        <strain evidence="13 14">T1-X7</strain>
    </source>
</reference>
<dbReference type="InterPro" id="IPR001872">
    <property type="entry name" value="Peptidase_A8"/>
</dbReference>
<feature type="transmembrane region" description="Helical" evidence="9">
    <location>
        <begin position="151"/>
        <end position="174"/>
    </location>
</feature>
<dbReference type="GO" id="GO:0004190">
    <property type="term" value="F:aspartic-type endopeptidase activity"/>
    <property type="evidence" value="ECO:0007669"/>
    <property type="project" value="UniProtKB-UniRule"/>
</dbReference>
<evidence type="ECO:0000313" key="14">
    <source>
        <dbReference type="Proteomes" id="UP000035721"/>
    </source>
</evidence>
<feature type="active site" evidence="9">
    <location>
        <position position="147"/>
    </location>
</feature>
<dbReference type="OrthoDB" id="4308908at2"/>
<dbReference type="PANTHER" id="PTHR33695">
    <property type="entry name" value="LIPOPROTEIN SIGNAL PEPTIDASE"/>
    <property type="match status" value="1"/>
</dbReference>
<evidence type="ECO:0000256" key="7">
    <source>
        <dbReference type="ARBA" id="ARBA00022989"/>
    </source>
</evidence>
<evidence type="ECO:0000256" key="3">
    <source>
        <dbReference type="ARBA" id="ARBA00022670"/>
    </source>
</evidence>
<comment type="subcellular location">
    <subcellularLocation>
        <location evidence="9">Cell membrane</location>
        <topology evidence="9">Multi-pass membrane protein</topology>
    </subcellularLocation>
</comment>
<keyword evidence="3 9" id="KW-0645">Protease</keyword>
<dbReference type="PROSITE" id="PS00855">
    <property type="entry name" value="SPASE_II"/>
    <property type="match status" value="1"/>
</dbReference>
<keyword evidence="4 9" id="KW-0812">Transmembrane</keyword>
<evidence type="ECO:0000256" key="9">
    <source>
        <dbReference type="HAMAP-Rule" id="MF_00161"/>
    </source>
</evidence>
<name>A0A077M154_9MICO</name>
<keyword evidence="8 9" id="KW-0472">Membrane</keyword>
<evidence type="ECO:0000256" key="1">
    <source>
        <dbReference type="ARBA" id="ARBA00006139"/>
    </source>
</evidence>
<comment type="catalytic activity">
    <reaction evidence="9 10">
        <text>Release of signal peptides from bacterial membrane prolipoproteins. Hydrolyzes -Xaa-Yaa-Zaa-|-(S,diacylglyceryl)Cys-, in which Xaa is hydrophobic (preferably Leu), and Yaa (Ala or Ser) and Zaa (Gly or Ala) have small, neutral side chains.</text>
        <dbReference type="EC" id="3.4.23.36"/>
    </reaction>
</comment>
<evidence type="ECO:0000313" key="13">
    <source>
        <dbReference type="EMBL" id="CCH77934.1"/>
    </source>
</evidence>
<dbReference type="Proteomes" id="UP000035721">
    <property type="component" value="Unassembled WGS sequence"/>
</dbReference>
<accession>A0A077M154</accession>
<dbReference type="UniPathway" id="UPA00665"/>
<comment type="function">
    <text evidence="9 10">This protein specifically catalyzes the removal of signal peptides from prolipoproteins.</text>
</comment>
<dbReference type="GO" id="GO:0005886">
    <property type="term" value="C:plasma membrane"/>
    <property type="evidence" value="ECO:0007669"/>
    <property type="project" value="UniProtKB-SubCell"/>
</dbReference>
<evidence type="ECO:0000256" key="10">
    <source>
        <dbReference type="RuleBase" id="RU000594"/>
    </source>
</evidence>
<evidence type="ECO:0000256" key="12">
    <source>
        <dbReference type="SAM" id="MobiDB-lite"/>
    </source>
</evidence>
<feature type="transmembrane region" description="Helical" evidence="9">
    <location>
        <begin position="89"/>
        <end position="107"/>
    </location>
</feature>
<dbReference type="RefSeq" id="WP_083454424.1">
    <property type="nucleotide sequence ID" value="NZ_HF570958.1"/>
</dbReference>
<protein>
    <recommendedName>
        <fullName evidence="9">Lipoprotein signal peptidase</fullName>
        <ecNumber evidence="9">3.4.23.36</ecNumber>
    </recommendedName>
    <alternativeName>
        <fullName evidence="9">Prolipoprotein signal peptidase</fullName>
    </alternativeName>
    <alternativeName>
        <fullName evidence="9">Signal peptidase II</fullName>
        <shortName evidence="9">SPase II</shortName>
    </alternativeName>
</protein>
<dbReference type="AlphaFoldDB" id="A0A077M154"/>
<evidence type="ECO:0000256" key="4">
    <source>
        <dbReference type="ARBA" id="ARBA00022692"/>
    </source>
</evidence>
<feature type="region of interest" description="Disordered" evidence="12">
    <location>
        <begin position="1"/>
        <end position="25"/>
    </location>
</feature>
<dbReference type="HAMAP" id="MF_00161">
    <property type="entry name" value="LspA"/>
    <property type="match status" value="1"/>
</dbReference>
<keyword evidence="2 9" id="KW-1003">Cell membrane</keyword>
<dbReference type="GO" id="GO:0006508">
    <property type="term" value="P:proteolysis"/>
    <property type="evidence" value="ECO:0007669"/>
    <property type="project" value="UniProtKB-KW"/>
</dbReference>
<dbReference type="Pfam" id="PF01252">
    <property type="entry name" value="Peptidase_A8"/>
    <property type="match status" value="1"/>
</dbReference>
<evidence type="ECO:0000256" key="5">
    <source>
        <dbReference type="ARBA" id="ARBA00022750"/>
    </source>
</evidence>
<comment type="caution">
    <text evidence="13">The sequence shown here is derived from an EMBL/GenBank/DDBJ whole genome shotgun (WGS) entry which is preliminary data.</text>
</comment>
<dbReference type="EC" id="3.4.23.36" evidence="9"/>
<comment type="similarity">
    <text evidence="1 9 11">Belongs to the peptidase A8 family.</text>
</comment>
<organism evidence="13 14">
    <name type="scientific">Nostocoides japonicum T1-X7</name>
    <dbReference type="NCBI Taxonomy" id="1194083"/>
    <lineage>
        <taxon>Bacteria</taxon>
        <taxon>Bacillati</taxon>
        <taxon>Actinomycetota</taxon>
        <taxon>Actinomycetes</taxon>
        <taxon>Micrococcales</taxon>
        <taxon>Intrasporangiaceae</taxon>
        <taxon>Nostocoides</taxon>
    </lineage>
</organism>
<feature type="active site" evidence="9">
    <location>
        <position position="161"/>
    </location>
</feature>
<sequence length="198" mass="20738">MPRLQEEAGTALSEAPSSTGAGGRPGRRPALLWLLGVVAALVVVADQATKWLALQHLSPGEPHDVVGTWIRLNLIRNAGAAFSLGERSTWLLTIIAVAVLVAIVTVARRLGSTAWALALGLILGGAIGNLIDRFFREPGVGRGHVVDFIDYFGLFIGNVADIAIVTAAVLIAVLSLRGVPTSGEPAGRHTEETQDDPT</sequence>
<evidence type="ECO:0000256" key="2">
    <source>
        <dbReference type="ARBA" id="ARBA00022475"/>
    </source>
</evidence>
<keyword evidence="5 9" id="KW-0064">Aspartyl protease</keyword>
<dbReference type="PRINTS" id="PR00781">
    <property type="entry name" value="LIPOSIGPTASE"/>
</dbReference>
<dbReference type="EMBL" id="CAJB01000157">
    <property type="protein sequence ID" value="CCH77934.1"/>
    <property type="molecule type" value="Genomic_DNA"/>
</dbReference>
<feature type="transmembrane region" description="Helical" evidence="9">
    <location>
        <begin position="30"/>
        <end position="49"/>
    </location>
</feature>
<keyword evidence="7 9" id="KW-1133">Transmembrane helix</keyword>
<keyword evidence="13" id="KW-0449">Lipoprotein</keyword>
<feature type="transmembrane region" description="Helical" evidence="9">
    <location>
        <begin position="114"/>
        <end position="131"/>
    </location>
</feature>
<dbReference type="STRING" id="1194083.BN12_240003"/>
<keyword evidence="14" id="KW-1185">Reference proteome</keyword>